<accession>A0A7Y9H4M0</accession>
<dbReference type="GO" id="GO:0003824">
    <property type="term" value="F:catalytic activity"/>
    <property type="evidence" value="ECO:0007669"/>
    <property type="project" value="InterPro"/>
</dbReference>
<dbReference type="RefSeq" id="WP_179620346.1">
    <property type="nucleotide sequence ID" value="NZ_JACCBW010000002.1"/>
</dbReference>
<name>A0A7Y9H4M0_9ACTN</name>
<proteinExistence type="predicted"/>
<dbReference type="Gene3D" id="3.40.140.10">
    <property type="entry name" value="Cytidine Deaminase, domain 2"/>
    <property type="match status" value="1"/>
</dbReference>
<dbReference type="AlphaFoldDB" id="A0A7Y9H4M0"/>
<evidence type="ECO:0008006" key="3">
    <source>
        <dbReference type="Google" id="ProtNLM"/>
    </source>
</evidence>
<organism evidence="1 2">
    <name type="scientific">Nocardioides cavernae</name>
    <dbReference type="NCBI Taxonomy" id="1921566"/>
    <lineage>
        <taxon>Bacteria</taxon>
        <taxon>Bacillati</taxon>
        <taxon>Actinomycetota</taxon>
        <taxon>Actinomycetes</taxon>
        <taxon>Propionibacteriales</taxon>
        <taxon>Nocardioidaceae</taxon>
        <taxon>Nocardioides</taxon>
    </lineage>
</organism>
<evidence type="ECO:0000313" key="2">
    <source>
        <dbReference type="Proteomes" id="UP000549911"/>
    </source>
</evidence>
<dbReference type="Proteomes" id="UP000549911">
    <property type="component" value="Unassembled WGS sequence"/>
</dbReference>
<sequence>MSDDLPDPEETLAAEDAKLVTLARATRARARAVQGAAVRDRDGRTYAAASVDLAHLTLSALDVCVAMAVSSASSGLEAAVVLLDGETDEVDVRAATDFAGPGVPVLVGDGRGRIRTRLATGGA</sequence>
<dbReference type="InterPro" id="IPR016193">
    <property type="entry name" value="Cytidine_deaminase-like"/>
</dbReference>
<comment type="caution">
    <text evidence="1">The sequence shown here is derived from an EMBL/GenBank/DDBJ whole genome shotgun (WGS) entry which is preliminary data.</text>
</comment>
<reference evidence="1 2" key="1">
    <citation type="submission" date="2020-07" db="EMBL/GenBank/DDBJ databases">
        <authorList>
            <person name="Partida-Martinez L."/>
            <person name="Huntemann M."/>
            <person name="Clum A."/>
            <person name="Wang J."/>
            <person name="Palaniappan K."/>
            <person name="Ritter S."/>
            <person name="Chen I.-M."/>
            <person name="Stamatis D."/>
            <person name="Reddy T."/>
            <person name="O'Malley R."/>
            <person name="Daum C."/>
            <person name="Shapiro N."/>
            <person name="Ivanova N."/>
            <person name="Kyrpides N."/>
            <person name="Woyke T."/>
        </authorList>
    </citation>
    <scope>NUCLEOTIDE SEQUENCE [LARGE SCALE GENOMIC DNA]</scope>
    <source>
        <strain evidence="1 2">AT2.17</strain>
    </source>
</reference>
<dbReference type="SUPFAM" id="SSF53927">
    <property type="entry name" value="Cytidine deaminase-like"/>
    <property type="match status" value="1"/>
</dbReference>
<keyword evidence="2" id="KW-1185">Reference proteome</keyword>
<reference evidence="1 2" key="2">
    <citation type="submission" date="2020-08" db="EMBL/GenBank/DDBJ databases">
        <title>The Agave Microbiome: Exploring the role of microbial communities in plant adaptations to desert environments.</title>
        <authorList>
            <person name="Partida-Martinez L.P."/>
        </authorList>
    </citation>
    <scope>NUCLEOTIDE SEQUENCE [LARGE SCALE GENOMIC DNA]</scope>
    <source>
        <strain evidence="1 2">AT2.17</strain>
    </source>
</reference>
<protein>
    <recommendedName>
        <fullName evidence="3">Cytidine deaminase</fullName>
    </recommendedName>
</protein>
<evidence type="ECO:0000313" key="1">
    <source>
        <dbReference type="EMBL" id="NYE37835.1"/>
    </source>
</evidence>
<gene>
    <name evidence="1" type="ORF">F4692_002968</name>
</gene>
<dbReference type="EMBL" id="JACCBW010000002">
    <property type="protein sequence ID" value="NYE37835.1"/>
    <property type="molecule type" value="Genomic_DNA"/>
</dbReference>